<dbReference type="InterPro" id="IPR043128">
    <property type="entry name" value="Rev_trsase/Diguanyl_cyclase"/>
</dbReference>
<dbReference type="PANTHER" id="PTHR44757">
    <property type="entry name" value="DIGUANYLATE CYCLASE DGCP"/>
    <property type="match status" value="1"/>
</dbReference>
<dbReference type="Gene3D" id="3.20.20.450">
    <property type="entry name" value="EAL domain"/>
    <property type="match status" value="1"/>
</dbReference>
<dbReference type="InterPro" id="IPR029016">
    <property type="entry name" value="GAF-like_dom_sf"/>
</dbReference>
<dbReference type="SUPFAM" id="SSF55073">
    <property type="entry name" value="Nucleotide cyclase"/>
    <property type="match status" value="1"/>
</dbReference>
<dbReference type="PANTHER" id="PTHR44757:SF2">
    <property type="entry name" value="BIOFILM ARCHITECTURE MAINTENANCE PROTEIN MBAA"/>
    <property type="match status" value="1"/>
</dbReference>
<feature type="domain" description="PAS" evidence="1">
    <location>
        <begin position="3"/>
        <end position="73"/>
    </location>
</feature>
<dbReference type="InterPro" id="IPR029787">
    <property type="entry name" value="Nucleotide_cyclase"/>
</dbReference>
<sequence length="1080" mass="124487">MATEIERSKLFDLSVDLLAVADTEGNFVEVNHAWKEILGWEPEDLLSDTFLSFVHPDDIDATVKQIEKQKTSGTTVQQFVNRYRCKDGSYRWLEWTASAEIDGFIYAIARDKTDHKRIEQERDRFFDISIDLLVIANTDGTFRKVNERWTEVLGWEQSELVNRPFFDFVHPDDIEPTLVELEREKRGERVTKFVNRYRCKDNSYLYLEWTTQPEPDGTIYAVARDITRRKLAEQAIMQSVERYQSVIETANDGFWVIDIHGNILEVNDSYCRLSGYTREELLQMHISEIDANETREDTLTHIKEIVNKKNVLFETRHRHKNGTLWDAEISTSYSDIEGGRFFVFIRDIRERKFNEQIANLRDGLSKIVYQGEMDNIMRVALDIAESITQSQIGFYHFVEKDQKTLSLQVWSSNTLKNMCHSEGEEMHYPIDQAGIWVDCIHQGKPIIHNDYEALDHKKGMPEGHPELVREITVPIFRDGLIVAVAGLGNKQIEYSNWDLNVLERIADVAYDFIERKQSEMQIEHMAYYDALTGLPNRTLFSERMAKAMSQCSHTERVLAVCYLDLDGFKTVNDEHGHDVGDELLISLAKRMMNILREGDTLARLGGDEFVILLNNLKEGKESESFLTRAIERIQKPFMVKGYRLLISASIGVTIFPDDDSTADTLLRHADQAMYKAKADPDIDYHMYDLIEEQEIRSKRQMLDQFKQALERDELVLHYQPRIDLFSGEVVSLEALIRWQHPDKGLLMPAQFLPNIEGTPEELQMDEWVVKQALEQLNQRVDQDTAIPLSINISPHHIQQGNFSEYLTDQLTHYPDGIAQNLELEVLETAAIHDIEHVAKMMNSCSKLGVSFSLDDFGTGYSSLTHFHRLPINVLKIDQNFVRSMIDDVNNLDIVKGVVHLSKALQRPVVAEGVENIELGLILLYLGCQYAQGYGIARPMPIEAFDDWLIEWKRERLWHRLHDQEELNSDDIELKIAVYSHRRWLESVEQYIETNGNTAPPSLDSGQSTFSHWYYGMGVARYGNRPAYAFLLPKHLHTHEVAASLIKLVDNGEQKEAKELLGSLATASDSLLDILTKLSTQ</sequence>
<reference evidence="4" key="1">
    <citation type="journal article" date="2021" name="Proc. Natl. Acad. Sci. U.S.A.">
        <title>Global biogeography of chemosynthetic symbionts reveals both localized and globally distributed symbiont groups. .</title>
        <authorList>
            <person name="Osvatic J.T."/>
            <person name="Wilkins L.G.E."/>
            <person name="Leibrecht L."/>
            <person name="Leray M."/>
            <person name="Zauner S."/>
            <person name="Polzin J."/>
            <person name="Camacho Y."/>
            <person name="Gros O."/>
            <person name="van Gils J.A."/>
            <person name="Eisen J.A."/>
            <person name="Petersen J.M."/>
            <person name="Yuen B."/>
        </authorList>
    </citation>
    <scope>NUCLEOTIDE SEQUENCE</scope>
    <source>
        <strain evidence="4">MAGclacostrist064TRANS</strain>
    </source>
</reference>
<dbReference type="InterPro" id="IPR001610">
    <property type="entry name" value="PAC"/>
</dbReference>
<evidence type="ECO:0000313" key="5">
    <source>
        <dbReference type="Proteomes" id="UP000886667"/>
    </source>
</evidence>
<feature type="domain" description="EAL" evidence="2">
    <location>
        <begin position="698"/>
        <end position="952"/>
    </location>
</feature>
<dbReference type="CDD" id="cd01948">
    <property type="entry name" value="EAL"/>
    <property type="match status" value="1"/>
</dbReference>
<dbReference type="Gene3D" id="3.30.450.20">
    <property type="entry name" value="PAS domain"/>
    <property type="match status" value="3"/>
</dbReference>
<dbReference type="CDD" id="cd01949">
    <property type="entry name" value="GGDEF"/>
    <property type="match status" value="1"/>
</dbReference>
<dbReference type="InterPro" id="IPR013655">
    <property type="entry name" value="PAS_fold_3"/>
</dbReference>
<name>A0A9E4KGV1_9GAMM</name>
<dbReference type="InterPro" id="IPR003018">
    <property type="entry name" value="GAF"/>
</dbReference>
<dbReference type="SUPFAM" id="SSF55785">
    <property type="entry name" value="PYP-like sensor domain (PAS domain)"/>
    <property type="match status" value="3"/>
</dbReference>
<dbReference type="NCBIfam" id="TIGR00254">
    <property type="entry name" value="GGDEF"/>
    <property type="match status" value="1"/>
</dbReference>
<dbReference type="SMART" id="SM00091">
    <property type="entry name" value="PAS"/>
    <property type="match status" value="3"/>
</dbReference>
<dbReference type="CDD" id="cd00130">
    <property type="entry name" value="PAS"/>
    <property type="match status" value="3"/>
</dbReference>
<organism evidence="4 5">
    <name type="scientific">Candidatus Thiodiazotropha taylori</name>
    <dbReference type="NCBI Taxonomy" id="2792791"/>
    <lineage>
        <taxon>Bacteria</taxon>
        <taxon>Pseudomonadati</taxon>
        <taxon>Pseudomonadota</taxon>
        <taxon>Gammaproteobacteria</taxon>
        <taxon>Chromatiales</taxon>
        <taxon>Sedimenticolaceae</taxon>
        <taxon>Candidatus Thiodiazotropha</taxon>
    </lineage>
</organism>
<dbReference type="PROSITE" id="PS50887">
    <property type="entry name" value="GGDEF"/>
    <property type="match status" value="1"/>
</dbReference>
<evidence type="ECO:0000313" key="4">
    <source>
        <dbReference type="EMBL" id="MCG7947734.1"/>
    </source>
</evidence>
<dbReference type="InterPro" id="IPR000160">
    <property type="entry name" value="GGDEF_dom"/>
</dbReference>
<dbReference type="Pfam" id="PF00989">
    <property type="entry name" value="PAS"/>
    <property type="match status" value="1"/>
</dbReference>
<dbReference type="AlphaFoldDB" id="A0A9E4KGV1"/>
<dbReference type="Pfam" id="PF08447">
    <property type="entry name" value="PAS_3"/>
    <property type="match status" value="2"/>
</dbReference>
<dbReference type="EMBL" id="JAEPCM010000555">
    <property type="protein sequence ID" value="MCG7947734.1"/>
    <property type="molecule type" value="Genomic_DNA"/>
</dbReference>
<dbReference type="InterPro" id="IPR001633">
    <property type="entry name" value="EAL_dom"/>
</dbReference>
<dbReference type="SMART" id="SM00267">
    <property type="entry name" value="GGDEF"/>
    <property type="match status" value="1"/>
</dbReference>
<comment type="caution">
    <text evidence="4">The sequence shown here is derived from an EMBL/GenBank/DDBJ whole genome shotgun (WGS) entry which is preliminary data.</text>
</comment>
<dbReference type="SUPFAM" id="SSF141868">
    <property type="entry name" value="EAL domain-like"/>
    <property type="match status" value="1"/>
</dbReference>
<dbReference type="SMART" id="SM00086">
    <property type="entry name" value="PAC"/>
    <property type="match status" value="2"/>
</dbReference>
<feature type="domain" description="PAS" evidence="1">
    <location>
        <begin position="118"/>
        <end position="188"/>
    </location>
</feature>
<gene>
    <name evidence="4" type="ORF">JAZ07_15430</name>
</gene>
<protein>
    <submittedName>
        <fullName evidence="4">EAL domain-containing protein</fullName>
    </submittedName>
</protein>
<dbReference type="Pfam" id="PF13185">
    <property type="entry name" value="GAF_2"/>
    <property type="match status" value="1"/>
</dbReference>
<dbReference type="InterPro" id="IPR052155">
    <property type="entry name" value="Biofilm_reg_signaling"/>
</dbReference>
<dbReference type="NCBIfam" id="TIGR00229">
    <property type="entry name" value="sensory_box"/>
    <property type="match status" value="3"/>
</dbReference>
<evidence type="ECO:0000259" key="3">
    <source>
        <dbReference type="PROSITE" id="PS50887"/>
    </source>
</evidence>
<proteinExistence type="predicted"/>
<evidence type="ECO:0000259" key="2">
    <source>
        <dbReference type="PROSITE" id="PS50883"/>
    </source>
</evidence>
<dbReference type="Gene3D" id="3.30.450.40">
    <property type="match status" value="1"/>
</dbReference>
<feature type="domain" description="GGDEF" evidence="3">
    <location>
        <begin position="556"/>
        <end position="689"/>
    </location>
</feature>
<evidence type="ECO:0000259" key="1">
    <source>
        <dbReference type="PROSITE" id="PS50112"/>
    </source>
</evidence>
<accession>A0A9E4KGV1</accession>
<dbReference type="SUPFAM" id="SSF55781">
    <property type="entry name" value="GAF domain-like"/>
    <property type="match status" value="1"/>
</dbReference>
<dbReference type="InterPro" id="IPR035965">
    <property type="entry name" value="PAS-like_dom_sf"/>
</dbReference>
<dbReference type="SMART" id="SM00052">
    <property type="entry name" value="EAL"/>
    <property type="match status" value="1"/>
</dbReference>
<dbReference type="InterPro" id="IPR035919">
    <property type="entry name" value="EAL_sf"/>
</dbReference>
<dbReference type="InterPro" id="IPR013767">
    <property type="entry name" value="PAS_fold"/>
</dbReference>
<dbReference type="Pfam" id="PF00563">
    <property type="entry name" value="EAL"/>
    <property type="match status" value="1"/>
</dbReference>
<dbReference type="Pfam" id="PF00990">
    <property type="entry name" value="GGDEF"/>
    <property type="match status" value="1"/>
</dbReference>
<dbReference type="Proteomes" id="UP000886667">
    <property type="component" value="Unassembled WGS sequence"/>
</dbReference>
<dbReference type="PROSITE" id="PS50883">
    <property type="entry name" value="EAL"/>
    <property type="match status" value="1"/>
</dbReference>
<dbReference type="Gene3D" id="3.30.70.270">
    <property type="match status" value="1"/>
</dbReference>
<dbReference type="GO" id="GO:0006355">
    <property type="term" value="P:regulation of DNA-templated transcription"/>
    <property type="evidence" value="ECO:0007669"/>
    <property type="project" value="InterPro"/>
</dbReference>
<feature type="domain" description="PAS" evidence="1">
    <location>
        <begin position="239"/>
        <end position="309"/>
    </location>
</feature>
<dbReference type="Gene3D" id="1.20.120.30">
    <property type="entry name" value="Aspartate receptor, ligand-binding domain"/>
    <property type="match status" value="1"/>
</dbReference>
<dbReference type="InterPro" id="IPR000014">
    <property type="entry name" value="PAS"/>
</dbReference>
<dbReference type="PROSITE" id="PS50112">
    <property type="entry name" value="PAS"/>
    <property type="match status" value="3"/>
</dbReference>